<dbReference type="InterPro" id="IPR031314">
    <property type="entry name" value="DNK_dom"/>
</dbReference>
<dbReference type="GO" id="GO:0005759">
    <property type="term" value="C:mitochondrial matrix"/>
    <property type="evidence" value="ECO:0007669"/>
    <property type="project" value="UniProtKB-SubCell"/>
</dbReference>
<evidence type="ECO:0000256" key="9">
    <source>
        <dbReference type="ARBA" id="ARBA00022827"/>
    </source>
</evidence>
<dbReference type="AlphaFoldDB" id="A0A016V1A8"/>
<keyword evidence="16" id="KW-1185">Reference proteome</keyword>
<evidence type="ECO:0000256" key="2">
    <source>
        <dbReference type="ARBA" id="ARBA00003195"/>
    </source>
</evidence>
<dbReference type="PIRSF" id="PIRSF000543">
    <property type="entry name" value="NADH_UQ_42KD"/>
    <property type="match status" value="1"/>
</dbReference>
<comment type="subcellular location">
    <subcellularLocation>
        <location evidence="3 13">Mitochondrion matrix</location>
    </subcellularLocation>
</comment>
<evidence type="ECO:0000313" key="16">
    <source>
        <dbReference type="Proteomes" id="UP000024635"/>
    </source>
</evidence>
<comment type="caution">
    <text evidence="15">The sequence shown here is derived from an EMBL/GenBank/DDBJ whole genome shotgun (WGS) entry which is preliminary data.</text>
</comment>
<keyword evidence="6 13" id="KW-0813">Transport</keyword>
<accession>A0A016V1A8</accession>
<feature type="domain" description="Deoxynucleoside kinase" evidence="14">
    <location>
        <begin position="74"/>
        <end position="314"/>
    </location>
</feature>
<dbReference type="OrthoDB" id="17400at2759"/>
<name>A0A016V1A8_9BILA</name>
<keyword evidence="7 13" id="KW-0285">Flavoprotein</keyword>
<gene>
    <name evidence="15" type="primary">Acey_s0020.g184</name>
    <name evidence="15" type="synonym">Acey-nuo-4</name>
    <name evidence="15" type="ORF">Y032_0020g184</name>
</gene>
<sequence length="435" mass="50955">MKSSVANLGRAACRLLAAGSTGIVPQSRSIVHKSVLRLPDDYPDPWPYKEKGFQYTDALRDRTQSRFHQNSKLIVVEGNIGVGKSKLSAELADQLGFYYMPEFKMEDILIDRYGNDLRKFYHLFPESFRMPDLDMFYKNPMSDMSAKMQQRIFECRFDQYLNAVAHILNTGQGVVLERTPYSDFVFVNAMRSKNFVGHEYLKHYYYVRKAALPQLHFWPHLVVYLDAPVHKCLENIRARGNANEIAAVDEKYLGTIEDSYKDSLKEYRRHSKILAYDWTRPGDADTVVEDIERLDFDFFEWHSGDVMEEWFTLVDEIGWNGWRQHVTSKVDARLYAFGGMSTHEVGELYINPRDAGHFMHVMRKEVLKSPHSYGFITKNGDPIQGLTNWRTDHYMAEPWYEYYYKEAYYDDMGSLETSLDPHSDSYDPDYVHHHH</sequence>
<dbReference type="Pfam" id="PF01712">
    <property type="entry name" value="dNK"/>
    <property type="match status" value="1"/>
</dbReference>
<evidence type="ECO:0000256" key="11">
    <source>
        <dbReference type="ARBA" id="ARBA00022982"/>
    </source>
</evidence>
<evidence type="ECO:0000256" key="4">
    <source>
        <dbReference type="ARBA" id="ARBA00008606"/>
    </source>
</evidence>
<dbReference type="InterPro" id="IPR050566">
    <property type="entry name" value="Deoxyribonucleoside_kinase"/>
</dbReference>
<evidence type="ECO:0000256" key="3">
    <source>
        <dbReference type="ARBA" id="ARBA00004305"/>
    </source>
</evidence>
<keyword evidence="10" id="KW-0809">Transit peptide</keyword>
<keyword evidence="8 13" id="KW-0679">Respiratory chain</keyword>
<dbReference type="PANTHER" id="PTHR10513:SF15">
    <property type="entry name" value="NADH DEHYDROGENASE [UBIQUINONE] 1 ALPHA SUBCOMPLEX SUBUNIT 10, MITOCHONDRIAL"/>
    <property type="match status" value="1"/>
</dbReference>
<dbReference type="InterPro" id="IPR027417">
    <property type="entry name" value="P-loop_NTPase"/>
</dbReference>
<keyword evidence="9 13" id="KW-0274">FAD</keyword>
<dbReference type="Gene3D" id="3.40.50.300">
    <property type="entry name" value="P-loop containing nucleotide triphosphate hydrolases"/>
    <property type="match status" value="1"/>
</dbReference>
<dbReference type="STRING" id="53326.A0A016V1A8"/>
<evidence type="ECO:0000259" key="14">
    <source>
        <dbReference type="Pfam" id="PF01712"/>
    </source>
</evidence>
<keyword evidence="12 13" id="KW-0496">Mitochondrion</keyword>
<evidence type="ECO:0000256" key="1">
    <source>
        <dbReference type="ARBA" id="ARBA00001974"/>
    </source>
</evidence>
<evidence type="ECO:0000256" key="13">
    <source>
        <dbReference type="PIRNR" id="PIRNR000543"/>
    </source>
</evidence>
<dbReference type="InterPro" id="IPR015828">
    <property type="entry name" value="NDUFA10"/>
</dbReference>
<comment type="similarity">
    <text evidence="4 13">Belongs to the complex I NDUFA10 subunit family.</text>
</comment>
<comment type="function">
    <text evidence="2 13">Accessory subunit of the mitochondrial membrane respiratory chain NADH dehydrogenase (Complex I), that is believed not to be involved in catalysis. Complex I functions in the transfer of electrons from NADH to the respiratory chain. The immediate electron acceptor for the enzyme is believed to be ubiquinone.</text>
</comment>
<keyword evidence="11 13" id="KW-0249">Electron transport</keyword>
<dbReference type="GO" id="GO:0006120">
    <property type="term" value="P:mitochondrial electron transport, NADH to ubiquinone"/>
    <property type="evidence" value="ECO:0007669"/>
    <property type="project" value="InterPro"/>
</dbReference>
<dbReference type="PANTHER" id="PTHR10513">
    <property type="entry name" value="DEOXYNUCLEOSIDE KINASE"/>
    <property type="match status" value="1"/>
</dbReference>
<evidence type="ECO:0000256" key="5">
    <source>
        <dbReference type="ARBA" id="ARBA00017279"/>
    </source>
</evidence>
<dbReference type="Proteomes" id="UP000024635">
    <property type="component" value="Unassembled WGS sequence"/>
</dbReference>
<evidence type="ECO:0000256" key="6">
    <source>
        <dbReference type="ARBA" id="ARBA00022448"/>
    </source>
</evidence>
<dbReference type="SUPFAM" id="SSF52540">
    <property type="entry name" value="P-loop containing nucleoside triphosphate hydrolases"/>
    <property type="match status" value="1"/>
</dbReference>
<protein>
    <recommendedName>
        <fullName evidence="5 13">NADH dehydrogenase [ubiquinone] 1 alpha subcomplex subunit 10, mitochondrial</fullName>
    </recommendedName>
</protein>
<evidence type="ECO:0000256" key="7">
    <source>
        <dbReference type="ARBA" id="ARBA00022630"/>
    </source>
</evidence>
<proteinExistence type="inferred from homology"/>
<organism evidence="15 16">
    <name type="scientific">Ancylostoma ceylanicum</name>
    <dbReference type="NCBI Taxonomy" id="53326"/>
    <lineage>
        <taxon>Eukaryota</taxon>
        <taxon>Metazoa</taxon>
        <taxon>Ecdysozoa</taxon>
        <taxon>Nematoda</taxon>
        <taxon>Chromadorea</taxon>
        <taxon>Rhabditida</taxon>
        <taxon>Rhabditina</taxon>
        <taxon>Rhabditomorpha</taxon>
        <taxon>Strongyloidea</taxon>
        <taxon>Ancylostomatidae</taxon>
        <taxon>Ancylostomatinae</taxon>
        <taxon>Ancylostoma</taxon>
    </lineage>
</organism>
<reference evidence="16" key="1">
    <citation type="journal article" date="2015" name="Nat. Genet.">
        <title>The genome and transcriptome of the zoonotic hookworm Ancylostoma ceylanicum identify infection-specific gene families.</title>
        <authorList>
            <person name="Schwarz E.M."/>
            <person name="Hu Y."/>
            <person name="Antoshechkin I."/>
            <person name="Miller M.M."/>
            <person name="Sternberg P.W."/>
            <person name="Aroian R.V."/>
        </authorList>
    </citation>
    <scope>NUCLEOTIDE SEQUENCE</scope>
    <source>
        <strain evidence="16">HY135</strain>
    </source>
</reference>
<dbReference type="EMBL" id="JARK01001356">
    <property type="protein sequence ID" value="EYC21016.1"/>
    <property type="molecule type" value="Genomic_DNA"/>
</dbReference>
<comment type="cofactor">
    <cofactor evidence="1 13">
        <name>FAD</name>
        <dbReference type="ChEBI" id="CHEBI:57692"/>
    </cofactor>
</comment>
<evidence type="ECO:0000256" key="8">
    <source>
        <dbReference type="ARBA" id="ARBA00022660"/>
    </source>
</evidence>
<evidence type="ECO:0000256" key="12">
    <source>
        <dbReference type="ARBA" id="ARBA00023128"/>
    </source>
</evidence>
<evidence type="ECO:0000313" key="15">
    <source>
        <dbReference type="EMBL" id="EYC21016.1"/>
    </source>
</evidence>
<evidence type="ECO:0000256" key="10">
    <source>
        <dbReference type="ARBA" id="ARBA00022946"/>
    </source>
</evidence>